<evidence type="ECO:0000313" key="2">
    <source>
        <dbReference type="EMBL" id="MEL1243178.1"/>
    </source>
</evidence>
<comment type="caution">
    <text evidence="2">The sequence shown here is derived from an EMBL/GenBank/DDBJ whole genome shotgun (WGS) entry which is preliminary data.</text>
</comment>
<keyword evidence="1" id="KW-1133">Transmembrane helix</keyword>
<evidence type="ECO:0000256" key="1">
    <source>
        <dbReference type="SAM" id="Phobius"/>
    </source>
</evidence>
<keyword evidence="3" id="KW-1185">Reference proteome</keyword>
<dbReference type="Proteomes" id="UP001464555">
    <property type="component" value="Unassembled WGS sequence"/>
</dbReference>
<dbReference type="EMBL" id="JBBYHR010000001">
    <property type="protein sequence ID" value="MEL1243178.1"/>
    <property type="molecule type" value="Genomic_DNA"/>
</dbReference>
<evidence type="ECO:0000313" key="3">
    <source>
        <dbReference type="Proteomes" id="UP001464555"/>
    </source>
</evidence>
<keyword evidence="1" id="KW-0472">Membrane</keyword>
<keyword evidence="1" id="KW-0812">Transmembrane</keyword>
<protein>
    <recommendedName>
        <fullName evidence="4">SMODS-associated NUDIX domain-containing protein</fullName>
    </recommendedName>
</protein>
<name>A0ABU9HSP5_9FLAO</name>
<organism evidence="2 3">
    <name type="scientific">Flavobacterium arundinis</name>
    <dbReference type="NCBI Taxonomy" id="3139143"/>
    <lineage>
        <taxon>Bacteria</taxon>
        <taxon>Pseudomonadati</taxon>
        <taxon>Bacteroidota</taxon>
        <taxon>Flavobacteriia</taxon>
        <taxon>Flavobacteriales</taxon>
        <taxon>Flavobacteriaceae</taxon>
        <taxon>Flavobacterium</taxon>
    </lineage>
</organism>
<accession>A0ABU9HSP5</accession>
<evidence type="ECO:0008006" key="4">
    <source>
        <dbReference type="Google" id="ProtNLM"/>
    </source>
</evidence>
<reference evidence="2 3" key="1">
    <citation type="submission" date="2024-04" db="EMBL/GenBank/DDBJ databases">
        <title>Flavobacterium sp. DGU11 16S ribosomal RNA gene Genome sequencing and assembly.</title>
        <authorList>
            <person name="Park S."/>
        </authorList>
    </citation>
    <scope>NUCLEOTIDE SEQUENCE [LARGE SCALE GENOMIC DNA]</scope>
    <source>
        <strain evidence="2 3">DGU11</strain>
    </source>
</reference>
<proteinExistence type="predicted"/>
<dbReference type="RefSeq" id="WP_341695495.1">
    <property type="nucleotide sequence ID" value="NZ_JBBYHR010000001.1"/>
</dbReference>
<gene>
    <name evidence="2" type="ORF">AAEO56_02795</name>
</gene>
<sequence>MNLKDYADTIESILTSLAILIGGSWTFWKFILQREKYPKIQFDIDINFISFQDEKLLFEIILIIENVGLVRHEISSENFTLRIRYLRKSDKIEQGTPEYNYQTNFHHLHEVIPKSEIQRKIIPESWKNTFIDPGVSQKYSYITSLPDDTICLLVKSKFNYSHRNLDFHGAQKLFKAPSSLDLHT</sequence>
<feature type="transmembrane region" description="Helical" evidence="1">
    <location>
        <begin position="12"/>
        <end position="32"/>
    </location>
</feature>